<dbReference type="PROSITE" id="PS50878">
    <property type="entry name" value="RT_POL"/>
    <property type="match status" value="1"/>
</dbReference>
<dbReference type="Pfam" id="PF00078">
    <property type="entry name" value="RVT_1"/>
    <property type="match status" value="1"/>
</dbReference>
<dbReference type="Proteomes" id="UP001176940">
    <property type="component" value="Unassembled WGS sequence"/>
</dbReference>
<dbReference type="InterPro" id="IPR058912">
    <property type="entry name" value="HTH_animal"/>
</dbReference>
<evidence type="ECO:0000313" key="3">
    <source>
        <dbReference type="Proteomes" id="UP001176940"/>
    </source>
</evidence>
<dbReference type="EMBL" id="CAUEEQ010018934">
    <property type="protein sequence ID" value="CAJ0941359.1"/>
    <property type="molecule type" value="Genomic_DNA"/>
</dbReference>
<dbReference type="PANTHER" id="PTHR21301">
    <property type="entry name" value="REVERSE TRANSCRIPTASE"/>
    <property type="match status" value="1"/>
</dbReference>
<evidence type="ECO:0000313" key="2">
    <source>
        <dbReference type="EMBL" id="CAJ0941359.1"/>
    </source>
</evidence>
<dbReference type="Pfam" id="PF26215">
    <property type="entry name" value="HTH_animal"/>
    <property type="match status" value="2"/>
</dbReference>
<name>A0ABN9LH78_9NEOB</name>
<accession>A0ABN9LH78</accession>
<keyword evidence="3" id="KW-1185">Reference proteome</keyword>
<evidence type="ECO:0000259" key="1">
    <source>
        <dbReference type="PROSITE" id="PS50878"/>
    </source>
</evidence>
<proteinExistence type="predicted"/>
<protein>
    <recommendedName>
        <fullName evidence="1">Reverse transcriptase domain-containing protein</fullName>
    </recommendedName>
</protein>
<feature type="domain" description="Reverse transcriptase" evidence="1">
    <location>
        <begin position="1"/>
        <end position="206"/>
    </location>
</feature>
<organism evidence="2 3">
    <name type="scientific">Ranitomeya imitator</name>
    <name type="common">mimic poison frog</name>
    <dbReference type="NCBI Taxonomy" id="111125"/>
    <lineage>
        <taxon>Eukaryota</taxon>
        <taxon>Metazoa</taxon>
        <taxon>Chordata</taxon>
        <taxon>Craniata</taxon>
        <taxon>Vertebrata</taxon>
        <taxon>Euteleostomi</taxon>
        <taxon>Amphibia</taxon>
        <taxon>Batrachia</taxon>
        <taxon>Anura</taxon>
        <taxon>Neobatrachia</taxon>
        <taxon>Hyloidea</taxon>
        <taxon>Dendrobatidae</taxon>
        <taxon>Dendrobatinae</taxon>
        <taxon>Ranitomeya</taxon>
    </lineage>
</organism>
<dbReference type="PANTHER" id="PTHR21301:SF12">
    <property type="match status" value="1"/>
</dbReference>
<sequence>MGVSVMSLIAIDKSGSTTEAGERTVTDTGHFLSIIRQLDTVPPDSTLVTLDVNSLYTSIQHSKGMEVTKHLLQLSNMSNDAIQFCLDLLHIVLYENYFLWGDTFYVQRCGTAMGSNVTPAYANAFMNFFKIMHVYTNDLFRQHILGYHRYIDDVFFIWTGTTDSLMSFYAQLNSILPELQFTIHHDKKSVPFLDTRVLLDIQGHLTTDLYCKATDCNSLLHYTSCHPRSMKNCLPHSQFSRVARIVSDPITRKDRLDTIAQRFQERHYPTRLLQEEKIHASIPQSPPPPRHTIKRVPFVHTYHPLMPKVHSIIRKHWPLLSRAYPNIKTFGEPVLMCTKRPPNIKDKLSVCRAGDSATLSAVPPHRTFSYSSSSVSFLDLNIMCRNGNLTTCLYRKPTATNNLLEFRSFHPFHTKKGIPIGQFLRSRRNCTLDDDFQKEAQDLTRRFKRRTYPKKCVSQAYQRARGQSQVSLLESKKKPPDKFVHFITGYNTHWSKVRDILQKHWGILTTDLATSQVVSERPLITARRAPNLRDILTRSHYIRPTIRLNRGITLRGSFPCGDCNICQYMYPVRDCFCNPIDGTKHGLKSYINCKTTNVIYAIICPCPLIYVGQTSQELRRRMQKHVSTIGTAMADARREKPLTSVASHFLSHHAG</sequence>
<gene>
    <name evidence="2" type="ORF">RIMI_LOCUS9222605</name>
</gene>
<reference evidence="2" key="1">
    <citation type="submission" date="2023-07" db="EMBL/GenBank/DDBJ databases">
        <authorList>
            <person name="Stuckert A."/>
        </authorList>
    </citation>
    <scope>NUCLEOTIDE SEQUENCE</scope>
</reference>
<comment type="caution">
    <text evidence="2">The sequence shown here is derived from an EMBL/GenBank/DDBJ whole genome shotgun (WGS) entry which is preliminary data.</text>
</comment>
<dbReference type="InterPro" id="IPR000477">
    <property type="entry name" value="RT_dom"/>
</dbReference>